<dbReference type="GO" id="GO:0005737">
    <property type="term" value="C:cytoplasm"/>
    <property type="evidence" value="ECO:0007669"/>
    <property type="project" value="UniProtKB-SubCell"/>
</dbReference>
<dbReference type="InterPro" id="IPR007197">
    <property type="entry name" value="rSAM"/>
</dbReference>
<keyword evidence="2" id="KW-0411">Iron-sulfur</keyword>
<keyword evidence="2" id="KW-0963">Cytoplasm</keyword>
<dbReference type="Pfam" id="PF06969">
    <property type="entry name" value="HemN_C"/>
    <property type="match status" value="1"/>
</dbReference>
<comment type="function">
    <text evidence="2">Probably acts as a heme chaperone, transferring heme to an unknown acceptor. Binds one molecule of heme per monomer, possibly covalently. Binds 1 [4Fe-4S] cluster. The cluster is coordinated with 3 cysteines and an exchangeable S-adenosyl-L-methionine.</text>
</comment>
<evidence type="ECO:0000313" key="5">
    <source>
        <dbReference type="EMBL" id="AZG15202.1"/>
    </source>
</evidence>
<dbReference type="OrthoDB" id="9808022at2"/>
<accession>A0A3G8H6N4</accession>
<dbReference type="InterPro" id="IPR006638">
    <property type="entry name" value="Elp3/MiaA/NifB-like_rSAM"/>
</dbReference>
<dbReference type="InterPro" id="IPR034505">
    <property type="entry name" value="Coproporphyrinogen-III_oxidase"/>
</dbReference>
<feature type="region of interest" description="Disordered" evidence="3">
    <location>
        <begin position="1"/>
        <end position="22"/>
    </location>
</feature>
<dbReference type="PANTHER" id="PTHR13932">
    <property type="entry name" value="COPROPORPHYRINIGEN III OXIDASE"/>
    <property type="match status" value="1"/>
</dbReference>
<dbReference type="Pfam" id="PF04055">
    <property type="entry name" value="Radical_SAM"/>
    <property type="match status" value="1"/>
</dbReference>
<keyword evidence="2" id="KW-0004">4Fe-4S</keyword>
<dbReference type="SFLD" id="SFLDG01065">
    <property type="entry name" value="anaerobic_coproporphyrinogen-I"/>
    <property type="match status" value="2"/>
</dbReference>
<dbReference type="Gene3D" id="3.30.750.200">
    <property type="match status" value="1"/>
</dbReference>
<feature type="domain" description="Radical SAM core" evidence="4">
    <location>
        <begin position="32"/>
        <end position="269"/>
    </location>
</feature>
<comment type="subcellular location">
    <subcellularLocation>
        <location evidence="2">Cytoplasm</location>
    </subcellularLocation>
</comment>
<dbReference type="CDD" id="cd01335">
    <property type="entry name" value="Radical_SAM"/>
    <property type="match status" value="1"/>
</dbReference>
<dbReference type="SFLD" id="SFLDF00562">
    <property type="entry name" value="HemN-like__clustered_with_heat"/>
    <property type="match status" value="1"/>
</dbReference>
<dbReference type="NCBIfam" id="TIGR00539">
    <property type="entry name" value="hemN_rel"/>
    <property type="match status" value="1"/>
</dbReference>
<dbReference type="GO" id="GO:0046872">
    <property type="term" value="F:metal ion binding"/>
    <property type="evidence" value="ECO:0007669"/>
    <property type="project" value="UniProtKB-UniRule"/>
</dbReference>
<keyword evidence="2" id="KW-0408">Iron</keyword>
<dbReference type="Proteomes" id="UP000270411">
    <property type="component" value="Chromosome 1"/>
</dbReference>
<dbReference type="GO" id="GO:0006779">
    <property type="term" value="P:porphyrin-containing compound biosynthetic process"/>
    <property type="evidence" value="ECO:0007669"/>
    <property type="project" value="InterPro"/>
</dbReference>
<dbReference type="InterPro" id="IPR010723">
    <property type="entry name" value="HemN_C"/>
</dbReference>
<dbReference type="SFLD" id="SFLDF00288">
    <property type="entry name" value="HemN-like__clustered_with_nucl"/>
    <property type="match status" value="1"/>
</dbReference>
<dbReference type="SMART" id="SM00729">
    <property type="entry name" value="Elp3"/>
    <property type="match status" value="1"/>
</dbReference>
<keyword evidence="2" id="KW-0479">Metal-binding</keyword>
<evidence type="ECO:0000256" key="3">
    <source>
        <dbReference type="SAM" id="MobiDB-lite"/>
    </source>
</evidence>
<keyword evidence="2" id="KW-0949">S-adenosyl-L-methionine</keyword>
<name>A0A3G8H6N4_9BURK</name>
<dbReference type="EMBL" id="CP033969">
    <property type="protein sequence ID" value="AZG15202.1"/>
    <property type="molecule type" value="Genomic_DNA"/>
</dbReference>
<organism evidence="5 6">
    <name type="scientific">Cupriavidus pauculus</name>
    <dbReference type="NCBI Taxonomy" id="82633"/>
    <lineage>
        <taxon>Bacteria</taxon>
        <taxon>Pseudomonadati</taxon>
        <taxon>Pseudomonadota</taxon>
        <taxon>Betaproteobacteria</taxon>
        <taxon>Burkholderiales</taxon>
        <taxon>Burkholderiaceae</taxon>
        <taxon>Cupriavidus</taxon>
    </lineage>
</organism>
<dbReference type="PANTHER" id="PTHR13932:SF5">
    <property type="entry name" value="RADICAL S-ADENOSYL METHIONINE DOMAIN-CONTAINING PROTEIN 1, MITOCHONDRIAL"/>
    <property type="match status" value="1"/>
</dbReference>
<gene>
    <name evidence="5" type="ORF">EHF44_18175</name>
</gene>
<dbReference type="PROSITE" id="PS51918">
    <property type="entry name" value="RADICAL_SAM"/>
    <property type="match status" value="1"/>
</dbReference>
<dbReference type="SFLD" id="SFLDS00029">
    <property type="entry name" value="Radical_SAM"/>
    <property type="match status" value="2"/>
</dbReference>
<dbReference type="InterPro" id="IPR004559">
    <property type="entry name" value="HemW-like"/>
</dbReference>
<dbReference type="KEGG" id="cpau:EHF44_18175"/>
<evidence type="ECO:0000313" key="6">
    <source>
        <dbReference type="Proteomes" id="UP000270411"/>
    </source>
</evidence>
<dbReference type="GO" id="GO:0051539">
    <property type="term" value="F:4 iron, 4 sulfur cluster binding"/>
    <property type="evidence" value="ECO:0007669"/>
    <property type="project" value="UniProtKB-UniRule"/>
</dbReference>
<comment type="similarity">
    <text evidence="1">Belongs to the anaerobic coproporphyrinogen-III oxidase family. HemW subfamily.</text>
</comment>
<evidence type="ECO:0000256" key="2">
    <source>
        <dbReference type="RuleBase" id="RU364116"/>
    </source>
</evidence>
<evidence type="ECO:0000259" key="4">
    <source>
        <dbReference type="PROSITE" id="PS51918"/>
    </source>
</evidence>
<dbReference type="RefSeq" id="WP_124684944.1">
    <property type="nucleotide sequence ID" value="NZ_CP033969.1"/>
</dbReference>
<evidence type="ECO:0000256" key="1">
    <source>
        <dbReference type="ARBA" id="ARBA00006100"/>
    </source>
</evidence>
<keyword evidence="2" id="KW-0349">Heme</keyword>
<dbReference type="InterPro" id="IPR058240">
    <property type="entry name" value="rSAM_sf"/>
</dbReference>
<sequence length="416" mass="45879">MIPIIPAGSGKPAEPASTGNPQLWLKPGQIALPGSPPLSLYVHIPWCVRKCPYCDFNSHAAPGGQDSHDIPEDRYLDALRADLEQSLPLVWGRPVHTVFLGGGTPSLLSAAGMDRLLSDIRALLPLDADAEITMEANPGTFEAERFASYRASGINRLSIGIQSFNDAHLQALGRIHGEKEARAAIDIALRHFDNVNLDLMYALPGQTIDECVRDLESALSYGTAHLSLYHLTLEPNTLFAKFPPALPDEDLAYEMQDIIEARTAQAGYRHYETSAYARPHREARHNLNYWRFGDYLGIGAGAHGKLSFPNRILRQMRHKHPATYMDQAMAGNAVQEAREVGADELPFEFMLNALRLTDGVPASSFHDYTGLPLHAIGKMLAAAEQKGLLEADPTTIKPTELGRRFLNDLQEMFLKD</sequence>
<dbReference type="SUPFAM" id="SSF102114">
    <property type="entry name" value="Radical SAM enzymes"/>
    <property type="match status" value="1"/>
</dbReference>
<keyword evidence="2" id="KW-0143">Chaperone</keyword>
<reference evidence="6" key="1">
    <citation type="submission" date="2018-11" db="EMBL/GenBank/DDBJ databases">
        <title>FDA dAtabase for Regulatory Grade micrObial Sequences (FDA-ARGOS): Supporting development and validation of Infectious Disease Dx tests.</title>
        <authorList>
            <person name="Goldberg B."/>
            <person name="Campos J."/>
            <person name="Tallon L."/>
            <person name="Sadzewicz L."/>
            <person name="Zhao X."/>
            <person name="Vavikolanu K."/>
            <person name="Mehta A."/>
            <person name="Aluvathingal J."/>
            <person name="Nadendla S."/>
            <person name="Geyer C."/>
            <person name="Nandy P."/>
            <person name="Yan Y."/>
            <person name="Sichtig H."/>
        </authorList>
    </citation>
    <scope>NUCLEOTIDE SEQUENCE [LARGE SCALE GENOMIC DNA]</scope>
    <source>
        <strain evidence="6">FDAARGOS_614</strain>
    </source>
</reference>
<proteinExistence type="inferred from homology"/>
<dbReference type="GO" id="GO:0004109">
    <property type="term" value="F:coproporphyrinogen oxidase activity"/>
    <property type="evidence" value="ECO:0007669"/>
    <property type="project" value="InterPro"/>
</dbReference>
<protein>
    <recommendedName>
        <fullName evidence="2">Heme chaperone HemW</fullName>
    </recommendedName>
</protein>
<dbReference type="AlphaFoldDB" id="A0A3G8H6N4"/>